<evidence type="ECO:0000313" key="2">
    <source>
        <dbReference type="Proteomes" id="UP001289374"/>
    </source>
</evidence>
<dbReference type="Proteomes" id="UP001289374">
    <property type="component" value="Unassembled WGS sequence"/>
</dbReference>
<reference evidence="1" key="2">
    <citation type="journal article" date="2024" name="Plant">
        <title>Genomic evolution and insights into agronomic trait innovations of Sesamum species.</title>
        <authorList>
            <person name="Miao H."/>
            <person name="Wang L."/>
            <person name="Qu L."/>
            <person name="Liu H."/>
            <person name="Sun Y."/>
            <person name="Le M."/>
            <person name="Wang Q."/>
            <person name="Wei S."/>
            <person name="Zheng Y."/>
            <person name="Lin W."/>
            <person name="Duan Y."/>
            <person name="Cao H."/>
            <person name="Xiong S."/>
            <person name="Wang X."/>
            <person name="Wei L."/>
            <person name="Li C."/>
            <person name="Ma Q."/>
            <person name="Ju M."/>
            <person name="Zhao R."/>
            <person name="Li G."/>
            <person name="Mu C."/>
            <person name="Tian Q."/>
            <person name="Mei H."/>
            <person name="Zhang T."/>
            <person name="Gao T."/>
            <person name="Zhang H."/>
        </authorList>
    </citation>
    <scope>NUCLEOTIDE SEQUENCE</scope>
    <source>
        <strain evidence="1">K16</strain>
    </source>
</reference>
<dbReference type="EMBL" id="JACGWL010000006">
    <property type="protein sequence ID" value="KAK4400398.1"/>
    <property type="molecule type" value="Genomic_DNA"/>
</dbReference>
<organism evidence="1 2">
    <name type="scientific">Sesamum angolense</name>
    <dbReference type="NCBI Taxonomy" id="2727404"/>
    <lineage>
        <taxon>Eukaryota</taxon>
        <taxon>Viridiplantae</taxon>
        <taxon>Streptophyta</taxon>
        <taxon>Embryophyta</taxon>
        <taxon>Tracheophyta</taxon>
        <taxon>Spermatophyta</taxon>
        <taxon>Magnoliopsida</taxon>
        <taxon>eudicotyledons</taxon>
        <taxon>Gunneridae</taxon>
        <taxon>Pentapetalae</taxon>
        <taxon>asterids</taxon>
        <taxon>lamiids</taxon>
        <taxon>Lamiales</taxon>
        <taxon>Pedaliaceae</taxon>
        <taxon>Sesamum</taxon>
    </lineage>
</organism>
<dbReference type="PANTHER" id="PTHR11439">
    <property type="entry name" value="GAG-POL-RELATED RETROTRANSPOSON"/>
    <property type="match status" value="1"/>
</dbReference>
<sequence length="213" mass="24366">MEERLQLILGSNETGDRVTETDEGVEAVQELKSFIEANKHKHWREAMTKEIEAFEKNDTWDLAELPTDVNKAFLHGHLDEEVYMLPPDGYTKATGGVKFDVATGALFASPNRYRRLIYRLLYLGFLRPDISFAVQQLSQFIQLPRQPHWETALHLVHYLKGTPTCGLCFPAGASFKLTAYSDYDWASCPDKHRSVIGYYIFLGGSFVSWKIKK</sequence>
<dbReference type="AlphaFoldDB" id="A0AAE2BWM6"/>
<name>A0AAE2BWM6_9LAMI</name>
<proteinExistence type="predicted"/>
<gene>
    <name evidence="1" type="ORF">Sango_1145900</name>
</gene>
<keyword evidence="2" id="KW-1185">Reference proteome</keyword>
<comment type="caution">
    <text evidence="1">The sequence shown here is derived from an EMBL/GenBank/DDBJ whole genome shotgun (WGS) entry which is preliminary data.</text>
</comment>
<accession>A0AAE2BWM6</accession>
<protein>
    <submittedName>
        <fullName evidence="1">Retrovirus-related Pol polyprotein from transposon RE1</fullName>
    </submittedName>
</protein>
<dbReference type="PANTHER" id="PTHR11439:SF465">
    <property type="entry name" value="REVERSE TRANSCRIPTASE TY1_COPIA-TYPE DOMAIN-CONTAINING PROTEIN"/>
    <property type="match status" value="1"/>
</dbReference>
<evidence type="ECO:0000313" key="1">
    <source>
        <dbReference type="EMBL" id="KAK4400398.1"/>
    </source>
</evidence>
<reference evidence="1" key="1">
    <citation type="submission" date="2020-06" db="EMBL/GenBank/DDBJ databases">
        <authorList>
            <person name="Li T."/>
            <person name="Hu X."/>
            <person name="Zhang T."/>
            <person name="Song X."/>
            <person name="Zhang H."/>
            <person name="Dai N."/>
            <person name="Sheng W."/>
            <person name="Hou X."/>
            <person name="Wei L."/>
        </authorList>
    </citation>
    <scope>NUCLEOTIDE SEQUENCE</scope>
    <source>
        <strain evidence="1">K16</strain>
        <tissue evidence="1">Leaf</tissue>
    </source>
</reference>